<protein>
    <submittedName>
        <fullName evidence="1">Uncharacterized protein</fullName>
    </submittedName>
</protein>
<reference evidence="1" key="1">
    <citation type="submission" date="2019-08" db="EMBL/GenBank/DDBJ databases">
        <authorList>
            <person name="Kucharzyk K."/>
            <person name="Murdoch R.W."/>
            <person name="Higgins S."/>
            <person name="Loffler F."/>
        </authorList>
    </citation>
    <scope>NUCLEOTIDE SEQUENCE</scope>
</reference>
<comment type="caution">
    <text evidence="1">The sequence shown here is derived from an EMBL/GenBank/DDBJ whole genome shotgun (WGS) entry which is preliminary data.</text>
</comment>
<gene>
    <name evidence="1" type="ORF">SDC9_195364</name>
</gene>
<dbReference type="EMBL" id="VSSQ01109497">
    <property type="protein sequence ID" value="MPN47760.1"/>
    <property type="molecule type" value="Genomic_DNA"/>
</dbReference>
<evidence type="ECO:0000313" key="1">
    <source>
        <dbReference type="EMBL" id="MPN47760.1"/>
    </source>
</evidence>
<accession>A0A645I9I3</accession>
<name>A0A645I9I3_9ZZZZ</name>
<proteinExistence type="predicted"/>
<dbReference type="AlphaFoldDB" id="A0A645I9I3"/>
<sequence length="74" mass="7529">MEMPSTATVLTVTVQVAVTAGSDTVVAVMVTGAEKSRRTLIVPVASTETSLGLELIQVSVLLVASSGPTVAEKE</sequence>
<organism evidence="1">
    <name type="scientific">bioreactor metagenome</name>
    <dbReference type="NCBI Taxonomy" id="1076179"/>
    <lineage>
        <taxon>unclassified sequences</taxon>
        <taxon>metagenomes</taxon>
        <taxon>ecological metagenomes</taxon>
    </lineage>
</organism>